<dbReference type="GO" id="GO:0016020">
    <property type="term" value="C:membrane"/>
    <property type="evidence" value="ECO:0007669"/>
    <property type="project" value="UniProtKB-SubCell"/>
</dbReference>
<keyword evidence="2 5" id="KW-0812">Transmembrane</keyword>
<evidence type="ECO:0000256" key="5">
    <source>
        <dbReference type="SAM" id="Phobius"/>
    </source>
</evidence>
<evidence type="ECO:0000256" key="3">
    <source>
        <dbReference type="ARBA" id="ARBA00022989"/>
    </source>
</evidence>
<dbReference type="Pfam" id="PF01124">
    <property type="entry name" value="MAPEG"/>
    <property type="match status" value="1"/>
</dbReference>
<keyword evidence="7" id="KW-1185">Reference proteome</keyword>
<sequence length="129" mass="14155">MTFELTMLAWTLVLALVQVFLPALVRNRETGIQYNAGPRDGPAPPPGKLAGRLMRAQANLFETLPVFAIAVLIVHVTGRENALTHYGALTYFVARLIYVPLYAAGVPFVRSLVWLISIVGIVQMLVPII</sequence>
<protein>
    <submittedName>
        <fullName evidence="6">MAPEG family protein</fullName>
    </submittedName>
</protein>
<dbReference type="AlphaFoldDB" id="A0A658QVS4"/>
<dbReference type="RefSeq" id="WP_040052130.1">
    <property type="nucleotide sequence ID" value="NZ_FCNV02000003.1"/>
</dbReference>
<dbReference type="Gene3D" id="1.20.120.550">
    <property type="entry name" value="Membrane associated eicosanoid/glutathione metabolism-like domain"/>
    <property type="match status" value="1"/>
</dbReference>
<comment type="caution">
    <text evidence="6">The sequence shown here is derived from an EMBL/GenBank/DDBJ whole genome shotgun (WGS) entry which is preliminary data.</text>
</comment>
<dbReference type="EMBL" id="FCNV02000003">
    <property type="protein sequence ID" value="SAL26970.1"/>
    <property type="molecule type" value="Genomic_DNA"/>
</dbReference>
<gene>
    <name evidence="6" type="ORF">AWB72_02104</name>
</gene>
<evidence type="ECO:0000313" key="6">
    <source>
        <dbReference type="EMBL" id="SAL26970.1"/>
    </source>
</evidence>
<organism evidence="6 7">
    <name type="scientific">Caballeronia concitans</name>
    <dbReference type="NCBI Taxonomy" id="1777133"/>
    <lineage>
        <taxon>Bacteria</taxon>
        <taxon>Pseudomonadati</taxon>
        <taxon>Pseudomonadota</taxon>
        <taxon>Betaproteobacteria</taxon>
        <taxon>Burkholderiales</taxon>
        <taxon>Burkholderiaceae</taxon>
        <taxon>Caballeronia</taxon>
    </lineage>
</organism>
<dbReference type="PANTHER" id="PTHR35371:SF1">
    <property type="entry name" value="BLR7753 PROTEIN"/>
    <property type="match status" value="1"/>
</dbReference>
<comment type="subcellular location">
    <subcellularLocation>
        <location evidence="1">Membrane</location>
    </subcellularLocation>
</comment>
<feature type="transmembrane region" description="Helical" evidence="5">
    <location>
        <begin position="58"/>
        <end position="77"/>
    </location>
</feature>
<dbReference type="InterPro" id="IPR001129">
    <property type="entry name" value="Membr-assoc_MAPEG"/>
</dbReference>
<feature type="transmembrane region" description="Helical" evidence="5">
    <location>
        <begin position="83"/>
        <end position="104"/>
    </location>
</feature>
<evidence type="ECO:0000256" key="4">
    <source>
        <dbReference type="ARBA" id="ARBA00023136"/>
    </source>
</evidence>
<dbReference type="Proteomes" id="UP000198263">
    <property type="component" value="Unassembled WGS sequence"/>
</dbReference>
<evidence type="ECO:0000256" key="1">
    <source>
        <dbReference type="ARBA" id="ARBA00004370"/>
    </source>
</evidence>
<dbReference type="SUPFAM" id="SSF161084">
    <property type="entry name" value="MAPEG domain-like"/>
    <property type="match status" value="1"/>
</dbReference>
<proteinExistence type="predicted"/>
<reference evidence="6 7" key="1">
    <citation type="submission" date="2016-01" db="EMBL/GenBank/DDBJ databases">
        <authorList>
            <person name="Peeters C."/>
        </authorList>
    </citation>
    <scope>NUCLEOTIDE SEQUENCE [LARGE SCALE GENOMIC DNA]</scope>
    <source>
        <strain evidence="6">LMG 29315</strain>
    </source>
</reference>
<feature type="transmembrane region" description="Helical" evidence="5">
    <location>
        <begin position="6"/>
        <end position="25"/>
    </location>
</feature>
<dbReference type="PANTHER" id="PTHR35371">
    <property type="entry name" value="INNER MEMBRANE PROTEIN"/>
    <property type="match status" value="1"/>
</dbReference>
<evidence type="ECO:0000313" key="7">
    <source>
        <dbReference type="Proteomes" id="UP000198263"/>
    </source>
</evidence>
<dbReference type="OrthoDB" id="513661at2"/>
<dbReference type="InterPro" id="IPR023352">
    <property type="entry name" value="MAPEG-like_dom_sf"/>
</dbReference>
<keyword evidence="3 5" id="KW-1133">Transmembrane helix</keyword>
<name>A0A658QVS4_9BURK</name>
<keyword evidence="4 5" id="KW-0472">Membrane</keyword>
<accession>A0A658QVS4</accession>
<evidence type="ECO:0000256" key="2">
    <source>
        <dbReference type="ARBA" id="ARBA00022692"/>
    </source>
</evidence>